<evidence type="ECO:0000313" key="2">
    <source>
        <dbReference type="EMBL" id="KAJ8422306.1"/>
    </source>
</evidence>
<evidence type="ECO:0000313" key="3">
    <source>
        <dbReference type="Proteomes" id="UP001153076"/>
    </source>
</evidence>
<protein>
    <submittedName>
        <fullName evidence="2">Uncharacterized protein</fullName>
    </submittedName>
</protein>
<proteinExistence type="predicted"/>
<comment type="caution">
    <text evidence="2">The sequence shown here is derived from an EMBL/GenBank/DDBJ whole genome shotgun (WGS) entry which is preliminary data.</text>
</comment>
<evidence type="ECO:0000256" key="1">
    <source>
        <dbReference type="SAM" id="MobiDB-lite"/>
    </source>
</evidence>
<feature type="region of interest" description="Disordered" evidence="1">
    <location>
        <begin position="69"/>
        <end position="106"/>
    </location>
</feature>
<keyword evidence="3" id="KW-1185">Reference proteome</keyword>
<accession>A0A9Q1GKC1</accession>
<reference evidence="2" key="1">
    <citation type="submission" date="2022-04" db="EMBL/GenBank/DDBJ databases">
        <title>Carnegiea gigantea Genome sequencing and assembly v2.</title>
        <authorList>
            <person name="Copetti D."/>
            <person name="Sanderson M.J."/>
            <person name="Burquez A."/>
            <person name="Wojciechowski M.F."/>
        </authorList>
    </citation>
    <scope>NUCLEOTIDE SEQUENCE</scope>
    <source>
        <strain evidence="2">SGP5-SGP5p</strain>
        <tissue evidence="2">Aerial part</tissue>
    </source>
</reference>
<gene>
    <name evidence="2" type="ORF">Cgig2_014531</name>
</gene>
<dbReference type="EMBL" id="JAKOGI010002306">
    <property type="protein sequence ID" value="KAJ8422306.1"/>
    <property type="molecule type" value="Genomic_DNA"/>
</dbReference>
<feature type="compositionally biased region" description="Basic and acidic residues" evidence="1">
    <location>
        <begin position="71"/>
        <end position="82"/>
    </location>
</feature>
<sequence>MGELIDMIQAVLPRSCGVQAKISALSIVDVNRVDNNEIRDRVRQESVTGFERGYLEDTLDKTNMIDEQEQVNEKEQHSKGVEDEGSFSRQLSGNRFDNNQQLTTGGSHNRVEELIPGAHSPLRRVRKVAAELMSDALIKDTPKRLKNRMSIDEIENHFVGSREKPDSLAAAVQVVNCDVEDVVARCMTTSAQCISTPLLPGYIPLV</sequence>
<dbReference type="Proteomes" id="UP001153076">
    <property type="component" value="Unassembled WGS sequence"/>
</dbReference>
<feature type="compositionally biased region" description="Polar residues" evidence="1">
    <location>
        <begin position="87"/>
        <end position="106"/>
    </location>
</feature>
<dbReference type="AlphaFoldDB" id="A0A9Q1GKC1"/>
<name>A0A9Q1GKC1_9CARY</name>
<organism evidence="2 3">
    <name type="scientific">Carnegiea gigantea</name>
    <dbReference type="NCBI Taxonomy" id="171969"/>
    <lineage>
        <taxon>Eukaryota</taxon>
        <taxon>Viridiplantae</taxon>
        <taxon>Streptophyta</taxon>
        <taxon>Embryophyta</taxon>
        <taxon>Tracheophyta</taxon>
        <taxon>Spermatophyta</taxon>
        <taxon>Magnoliopsida</taxon>
        <taxon>eudicotyledons</taxon>
        <taxon>Gunneridae</taxon>
        <taxon>Pentapetalae</taxon>
        <taxon>Caryophyllales</taxon>
        <taxon>Cactineae</taxon>
        <taxon>Cactaceae</taxon>
        <taxon>Cactoideae</taxon>
        <taxon>Echinocereeae</taxon>
        <taxon>Carnegiea</taxon>
    </lineage>
</organism>